<dbReference type="EMBL" id="UYYB01001251">
    <property type="protein sequence ID" value="VDM65718.1"/>
    <property type="molecule type" value="Genomic_DNA"/>
</dbReference>
<gene>
    <name evidence="2" type="ORF">SVUK_LOCUS716</name>
</gene>
<dbReference type="Gene3D" id="3.40.50.1820">
    <property type="entry name" value="alpha/beta hydrolase"/>
    <property type="match status" value="1"/>
</dbReference>
<comment type="similarity">
    <text evidence="1">Belongs to the AB hydrolase superfamily. AB hydrolase 4 family.</text>
</comment>
<evidence type="ECO:0008006" key="4">
    <source>
        <dbReference type="Google" id="ProtNLM"/>
    </source>
</evidence>
<reference evidence="2 3" key="1">
    <citation type="submission" date="2018-11" db="EMBL/GenBank/DDBJ databases">
        <authorList>
            <consortium name="Pathogen Informatics"/>
        </authorList>
    </citation>
    <scope>NUCLEOTIDE SEQUENCE [LARGE SCALE GENOMIC DNA]</scope>
</reference>
<dbReference type="Proteomes" id="UP000270094">
    <property type="component" value="Unassembled WGS sequence"/>
</dbReference>
<keyword evidence="3" id="KW-1185">Reference proteome</keyword>
<accession>A0A3P7K9S4</accession>
<evidence type="ECO:0000256" key="1">
    <source>
        <dbReference type="ARBA" id="ARBA00010884"/>
    </source>
</evidence>
<dbReference type="SUPFAM" id="SSF53474">
    <property type="entry name" value="alpha/beta-Hydrolases"/>
    <property type="match status" value="1"/>
</dbReference>
<dbReference type="InterPro" id="IPR012020">
    <property type="entry name" value="ABHD4"/>
</dbReference>
<dbReference type="PANTHER" id="PTHR10794">
    <property type="entry name" value="ABHYDROLASE DOMAIN-CONTAINING PROTEIN"/>
    <property type="match status" value="1"/>
</dbReference>
<dbReference type="InterPro" id="IPR050960">
    <property type="entry name" value="AB_hydrolase_4_sf"/>
</dbReference>
<dbReference type="PANTHER" id="PTHR10794:SF63">
    <property type="entry name" value="ALPHA_BETA HYDROLASE 1, ISOFORM A"/>
    <property type="match status" value="1"/>
</dbReference>
<dbReference type="InterPro" id="IPR029058">
    <property type="entry name" value="AB_hydrolase_fold"/>
</dbReference>
<dbReference type="GO" id="GO:0051793">
    <property type="term" value="P:medium-chain fatty acid catabolic process"/>
    <property type="evidence" value="ECO:0007669"/>
    <property type="project" value="TreeGrafter"/>
</dbReference>
<dbReference type="GO" id="GO:0008126">
    <property type="term" value="F:acetylesterase activity"/>
    <property type="evidence" value="ECO:0007669"/>
    <property type="project" value="TreeGrafter"/>
</dbReference>
<evidence type="ECO:0000313" key="3">
    <source>
        <dbReference type="Proteomes" id="UP000270094"/>
    </source>
</evidence>
<name>A0A3P7K9S4_STRVU</name>
<dbReference type="GO" id="GO:0051792">
    <property type="term" value="P:medium-chain fatty acid biosynthetic process"/>
    <property type="evidence" value="ECO:0007669"/>
    <property type="project" value="TreeGrafter"/>
</dbReference>
<protein>
    <recommendedName>
        <fullName evidence="4">AB hydrolase-1 domain-containing protein</fullName>
    </recommendedName>
</protein>
<dbReference type="OrthoDB" id="247542at2759"/>
<organism evidence="2 3">
    <name type="scientific">Strongylus vulgaris</name>
    <name type="common">Blood worm</name>
    <dbReference type="NCBI Taxonomy" id="40348"/>
    <lineage>
        <taxon>Eukaryota</taxon>
        <taxon>Metazoa</taxon>
        <taxon>Ecdysozoa</taxon>
        <taxon>Nematoda</taxon>
        <taxon>Chromadorea</taxon>
        <taxon>Rhabditida</taxon>
        <taxon>Rhabditina</taxon>
        <taxon>Rhabditomorpha</taxon>
        <taxon>Strongyloidea</taxon>
        <taxon>Strongylidae</taxon>
        <taxon>Strongylus</taxon>
    </lineage>
</organism>
<dbReference type="GO" id="GO:0047372">
    <property type="term" value="F:monoacylglycerol lipase activity"/>
    <property type="evidence" value="ECO:0007669"/>
    <property type="project" value="TreeGrafter"/>
</dbReference>
<dbReference type="PIRSF" id="PIRSF005211">
    <property type="entry name" value="Ab_hydro_YheT"/>
    <property type="match status" value="1"/>
</dbReference>
<sequence length="372" mass="42146">MLAAVGFVIVALPTSLWLYTKYKSRKPMIYAKLDGELFERVKKYIPALRKVYTPPWWCPFGDAQTIVSGTFRKCPPLPFIREVIEFEDGGALGIDWLHPEDCPDDAPIVLFLPGITGSTRDCAYILYPAQELIARKWRVVVYNPRGLGGVNLRNRITCFLKVLNVPFYSRTIPEPTIPSDIMTLLSMVLWNYLATCTKEDVILKGALIVSSPFDPSSTTNSLERFFAKHTYNRHITKKLVAFADRYREYYEHHEMMDFDRVLRSVTIREFDSSFTAPLFGYESVDHYYEHAAPNKKVHKIPVPTLCLNADDDCFSPLEAIPINAISASDSVISVVTSGGGHTAFLRTTNPNQGGLVDELLIEWAIMLIKDLH</sequence>
<evidence type="ECO:0000313" key="2">
    <source>
        <dbReference type="EMBL" id="VDM65718.1"/>
    </source>
</evidence>
<proteinExistence type="inferred from homology"/>
<dbReference type="AlphaFoldDB" id="A0A3P7K9S4"/>